<evidence type="ECO:0000313" key="3">
    <source>
        <dbReference type="Proteomes" id="UP000838756"/>
    </source>
</evidence>
<dbReference type="Proteomes" id="UP000838756">
    <property type="component" value="Unassembled WGS sequence"/>
</dbReference>
<reference evidence="2" key="1">
    <citation type="submission" date="2022-03" db="EMBL/GenBank/DDBJ databases">
        <authorList>
            <person name="Lindestad O."/>
        </authorList>
    </citation>
    <scope>NUCLEOTIDE SEQUENCE</scope>
</reference>
<gene>
    <name evidence="2" type="primary">jg14893</name>
    <name evidence="2" type="ORF">PAEG_LOCUS8913</name>
</gene>
<feature type="region of interest" description="Disordered" evidence="1">
    <location>
        <begin position="79"/>
        <end position="100"/>
    </location>
</feature>
<dbReference type="EMBL" id="CAKXAJ010024721">
    <property type="protein sequence ID" value="CAH2229436.1"/>
    <property type="molecule type" value="Genomic_DNA"/>
</dbReference>
<keyword evidence="3" id="KW-1185">Reference proteome</keyword>
<name>A0A8S4R3W4_9NEOP</name>
<accession>A0A8S4R3W4</accession>
<sequence length="132" mass="14055">MYIQSPLQQGAPLRAAARPTAAPPTLDTFESQDNIKIYQSIERSVHSLSLGAVWDRRGFRRSNTVSGDNGRVCAGARESRRGGAALSSARRGAVHAGGDGACKHSTRRRVVAARTPLARSACGCTSPRRPTI</sequence>
<evidence type="ECO:0000256" key="1">
    <source>
        <dbReference type="SAM" id="MobiDB-lite"/>
    </source>
</evidence>
<protein>
    <submittedName>
        <fullName evidence="2">Jg14893 protein</fullName>
    </submittedName>
</protein>
<organism evidence="2 3">
    <name type="scientific">Pararge aegeria aegeria</name>
    <dbReference type="NCBI Taxonomy" id="348720"/>
    <lineage>
        <taxon>Eukaryota</taxon>
        <taxon>Metazoa</taxon>
        <taxon>Ecdysozoa</taxon>
        <taxon>Arthropoda</taxon>
        <taxon>Hexapoda</taxon>
        <taxon>Insecta</taxon>
        <taxon>Pterygota</taxon>
        <taxon>Neoptera</taxon>
        <taxon>Endopterygota</taxon>
        <taxon>Lepidoptera</taxon>
        <taxon>Glossata</taxon>
        <taxon>Ditrysia</taxon>
        <taxon>Papilionoidea</taxon>
        <taxon>Nymphalidae</taxon>
        <taxon>Satyrinae</taxon>
        <taxon>Satyrini</taxon>
        <taxon>Parargina</taxon>
        <taxon>Pararge</taxon>
    </lineage>
</organism>
<feature type="region of interest" description="Disordered" evidence="1">
    <location>
        <begin position="1"/>
        <end position="25"/>
    </location>
</feature>
<evidence type="ECO:0000313" key="2">
    <source>
        <dbReference type="EMBL" id="CAH2229436.1"/>
    </source>
</evidence>
<dbReference type="AlphaFoldDB" id="A0A8S4R3W4"/>
<feature type="compositionally biased region" description="Low complexity" evidence="1">
    <location>
        <begin position="11"/>
        <end position="25"/>
    </location>
</feature>
<comment type="caution">
    <text evidence="2">The sequence shown here is derived from an EMBL/GenBank/DDBJ whole genome shotgun (WGS) entry which is preliminary data.</text>
</comment>
<feature type="compositionally biased region" description="Low complexity" evidence="1">
    <location>
        <begin position="82"/>
        <end position="91"/>
    </location>
</feature>
<proteinExistence type="predicted"/>